<dbReference type="Proteomes" id="UP001220478">
    <property type="component" value="Chromosome"/>
</dbReference>
<dbReference type="EMBL" id="CP118868">
    <property type="protein sequence ID" value="WEG35911.1"/>
    <property type="molecule type" value="Genomic_DNA"/>
</dbReference>
<name>A0ABY8C5E7_9FIRM</name>
<dbReference type="Pfam" id="PF02272">
    <property type="entry name" value="DHHA1"/>
    <property type="match status" value="1"/>
</dbReference>
<reference evidence="3 4" key="1">
    <citation type="submission" date="2023-02" db="EMBL/GenBank/DDBJ databases">
        <title>Novel Oscillospiraceae bacterial genomes.</title>
        <authorList>
            <person name="Srinivasan S."/>
            <person name="Austin M.N."/>
            <person name="Fiedler T.L."/>
            <person name="Strenk S.M."/>
            <person name="Agnew K.J."/>
            <person name="Nagana Gowda G.A."/>
            <person name="Raftery D."/>
            <person name="Beamer M.A."/>
            <person name="Achilles S.L."/>
            <person name="Wiesenfeld H.C."/>
            <person name="Fredricks D.N."/>
            <person name="Hillier S.L."/>
        </authorList>
    </citation>
    <scope>NUCLEOTIDE SEQUENCE [LARGE SCALE GENOMIC DNA]</scope>
    <source>
        <strain evidence="3 4">CHIC02 1186E3-8</strain>
    </source>
</reference>
<dbReference type="InterPro" id="IPR003156">
    <property type="entry name" value="DHHA1_dom"/>
</dbReference>
<dbReference type="Gene3D" id="3.10.310.30">
    <property type="match status" value="1"/>
</dbReference>
<proteinExistence type="predicted"/>
<dbReference type="Pfam" id="PF01368">
    <property type="entry name" value="DHH"/>
    <property type="match status" value="1"/>
</dbReference>
<accession>A0ABY8C5E7</accession>
<protein>
    <submittedName>
        <fullName evidence="3">DHH family phosphoesterase</fullName>
    </submittedName>
</protein>
<dbReference type="PANTHER" id="PTHR47618">
    <property type="entry name" value="BIFUNCTIONAL OLIGORIBONUCLEASE AND PAP PHOSPHATASE NRNA"/>
    <property type="match status" value="1"/>
</dbReference>
<sequence length="368" mass="40623">MELKEPQLQWHWRRQTLLLAEHLLKIKAEAAAAGEKVHFYILPHHRADGDAIGSAMALQRALWREGFVAQAVFAEPLSGLYDYLDCRDYAVCATAEEAEALREKIVLEKAYVCLVDNSAPSTRLGAREVLFNACLPARRIIIDHHISQFTASAAYDIAPDIVACCVQVSELLLALEAAENCHLIDKNTAECLMTGIVTDSGQLSYEAMSAQVYLIMAILKNRGADQELINRLHYHLCSRRQLQIEALAFTQTKYFFANRCLVAKLSAAQIQAVQATDQDIDGISSKLREVEGVEIAVLLRQTPKGNVIGSIRTSLTADAQKIALQLGGGGHKRASGFTIYNSTPEAAEPLFLQACREQLERTDESGEQ</sequence>
<keyword evidence="4" id="KW-1185">Reference proteome</keyword>
<dbReference type="PANTHER" id="PTHR47618:SF1">
    <property type="entry name" value="BIFUNCTIONAL OLIGORIBONUCLEASE AND PAP PHOSPHATASE NRNA"/>
    <property type="match status" value="1"/>
</dbReference>
<gene>
    <name evidence="3" type="ORF">PYS61_01720</name>
</gene>
<dbReference type="InterPro" id="IPR001667">
    <property type="entry name" value="DDH_dom"/>
</dbReference>
<feature type="domain" description="DHHA1" evidence="2">
    <location>
        <begin position="273"/>
        <end position="359"/>
    </location>
</feature>
<evidence type="ECO:0000313" key="4">
    <source>
        <dbReference type="Proteomes" id="UP001220478"/>
    </source>
</evidence>
<organism evidence="3 4">
    <name type="scientific">Amygdalobacter indicium</name>
    <dbReference type="NCBI Taxonomy" id="3029272"/>
    <lineage>
        <taxon>Bacteria</taxon>
        <taxon>Bacillati</taxon>
        <taxon>Bacillota</taxon>
        <taxon>Clostridia</taxon>
        <taxon>Eubacteriales</taxon>
        <taxon>Oscillospiraceae</taxon>
        <taxon>Amygdalobacter</taxon>
    </lineage>
</organism>
<dbReference type="InterPro" id="IPR038763">
    <property type="entry name" value="DHH_sf"/>
</dbReference>
<dbReference type="SUPFAM" id="SSF64182">
    <property type="entry name" value="DHH phosphoesterases"/>
    <property type="match status" value="1"/>
</dbReference>
<feature type="domain" description="DDH" evidence="1">
    <location>
        <begin position="39"/>
        <end position="196"/>
    </location>
</feature>
<evidence type="ECO:0000259" key="1">
    <source>
        <dbReference type="Pfam" id="PF01368"/>
    </source>
</evidence>
<dbReference type="InterPro" id="IPR051319">
    <property type="entry name" value="Oligoribo/pAp-PDE_c-di-AMP_PDE"/>
</dbReference>
<dbReference type="Gene3D" id="3.90.1640.10">
    <property type="entry name" value="inorganic pyrophosphatase (n-terminal core)"/>
    <property type="match status" value="1"/>
</dbReference>
<evidence type="ECO:0000259" key="2">
    <source>
        <dbReference type="Pfam" id="PF02272"/>
    </source>
</evidence>
<dbReference type="RefSeq" id="WP_315571967.1">
    <property type="nucleotide sequence ID" value="NZ_CP118868.1"/>
</dbReference>
<evidence type="ECO:0000313" key="3">
    <source>
        <dbReference type="EMBL" id="WEG35911.1"/>
    </source>
</evidence>